<keyword evidence="1" id="KW-1133">Transmembrane helix</keyword>
<evidence type="ECO:0000313" key="2">
    <source>
        <dbReference type="EMBL" id="TKC18918.1"/>
    </source>
</evidence>
<feature type="transmembrane region" description="Helical" evidence="1">
    <location>
        <begin position="104"/>
        <end position="123"/>
    </location>
</feature>
<keyword evidence="3" id="KW-1185">Reference proteome</keyword>
<comment type="caution">
    <text evidence="2">The sequence shown here is derived from an EMBL/GenBank/DDBJ whole genome shotgun (WGS) entry which is preliminary data.</text>
</comment>
<dbReference type="RefSeq" id="WP_136829639.1">
    <property type="nucleotide sequence ID" value="NZ_SWBM01000001.1"/>
</dbReference>
<reference evidence="2 3" key="1">
    <citation type="journal article" date="2011" name="J. Microbiol.">
        <title>Bacillus kyonggiensis sp. nov., isolated from soil of a lettuce field.</title>
        <authorList>
            <person name="Dong K."/>
            <person name="Lee S."/>
        </authorList>
    </citation>
    <scope>NUCLEOTIDE SEQUENCE [LARGE SCALE GENOMIC DNA]</scope>
    <source>
        <strain evidence="2 3">NB22</strain>
    </source>
</reference>
<name>A0A4U1D9X1_9BACI</name>
<feature type="transmembrane region" description="Helical" evidence="1">
    <location>
        <begin position="43"/>
        <end position="67"/>
    </location>
</feature>
<keyword evidence="1" id="KW-0472">Membrane</keyword>
<dbReference type="AlphaFoldDB" id="A0A4U1D9X1"/>
<organism evidence="2 3">
    <name type="scientific">Robertmurraya kyonggiensis</name>
    <dbReference type="NCBI Taxonomy" id="1037680"/>
    <lineage>
        <taxon>Bacteria</taxon>
        <taxon>Bacillati</taxon>
        <taxon>Bacillota</taxon>
        <taxon>Bacilli</taxon>
        <taxon>Bacillales</taxon>
        <taxon>Bacillaceae</taxon>
        <taxon>Robertmurraya</taxon>
    </lineage>
</organism>
<gene>
    <name evidence="2" type="ORF">FA727_05045</name>
</gene>
<dbReference type="EMBL" id="SWBM01000001">
    <property type="protein sequence ID" value="TKC18918.1"/>
    <property type="molecule type" value="Genomic_DNA"/>
</dbReference>
<accession>A0A4U1D9X1</accession>
<evidence type="ECO:0000256" key="1">
    <source>
        <dbReference type="SAM" id="Phobius"/>
    </source>
</evidence>
<dbReference type="Proteomes" id="UP000307756">
    <property type="component" value="Unassembled WGS sequence"/>
</dbReference>
<proteinExistence type="predicted"/>
<sequence>MNSEINWKNLALLLGVIVVPLMIILALTLSFAILLAMGFASSIVWVISLLLIVGVLLILGLITSIGVFKLNRPSWRKFFMMYSFFTGIAALISFFIIRGAMGSLIEWLVFGIGIVYLLLGFVVQKIKDDEKTVS</sequence>
<evidence type="ECO:0000313" key="3">
    <source>
        <dbReference type="Proteomes" id="UP000307756"/>
    </source>
</evidence>
<feature type="transmembrane region" description="Helical" evidence="1">
    <location>
        <begin position="12"/>
        <end position="37"/>
    </location>
</feature>
<keyword evidence="1" id="KW-0812">Transmembrane</keyword>
<protein>
    <submittedName>
        <fullName evidence="2">Uncharacterized protein</fullName>
    </submittedName>
</protein>
<feature type="transmembrane region" description="Helical" evidence="1">
    <location>
        <begin position="79"/>
        <end position="98"/>
    </location>
</feature>